<evidence type="ECO:0000256" key="1">
    <source>
        <dbReference type="SAM" id="MobiDB-lite"/>
    </source>
</evidence>
<evidence type="ECO:0000313" key="3">
    <source>
        <dbReference type="Proteomes" id="UP000054477"/>
    </source>
</evidence>
<feature type="compositionally biased region" description="Basic and acidic residues" evidence="1">
    <location>
        <begin position="59"/>
        <end position="69"/>
    </location>
</feature>
<reference evidence="3" key="2">
    <citation type="submission" date="2015-01" db="EMBL/GenBank/DDBJ databases">
        <title>Evolutionary Origins and Diversification of the Mycorrhizal Mutualists.</title>
        <authorList>
            <consortium name="DOE Joint Genome Institute"/>
            <consortium name="Mycorrhizal Genomics Consortium"/>
            <person name="Kohler A."/>
            <person name="Kuo A."/>
            <person name="Nagy L.G."/>
            <person name="Floudas D."/>
            <person name="Copeland A."/>
            <person name="Barry K.W."/>
            <person name="Cichocki N."/>
            <person name="Veneault-Fourrey C."/>
            <person name="LaButti K."/>
            <person name="Lindquist E.A."/>
            <person name="Lipzen A."/>
            <person name="Lundell T."/>
            <person name="Morin E."/>
            <person name="Murat C."/>
            <person name="Riley R."/>
            <person name="Ohm R."/>
            <person name="Sun H."/>
            <person name="Tunlid A."/>
            <person name="Henrissat B."/>
            <person name="Grigoriev I.V."/>
            <person name="Hibbett D.S."/>
            <person name="Martin F."/>
        </authorList>
    </citation>
    <scope>NUCLEOTIDE SEQUENCE [LARGE SCALE GENOMIC DNA]</scope>
    <source>
        <strain evidence="3">LaAM-08-1</strain>
    </source>
</reference>
<accession>A0A0C9YIU3</accession>
<protein>
    <submittedName>
        <fullName evidence="2">Uncharacterized protein</fullName>
    </submittedName>
</protein>
<organism evidence="2 3">
    <name type="scientific">Laccaria amethystina LaAM-08-1</name>
    <dbReference type="NCBI Taxonomy" id="1095629"/>
    <lineage>
        <taxon>Eukaryota</taxon>
        <taxon>Fungi</taxon>
        <taxon>Dikarya</taxon>
        <taxon>Basidiomycota</taxon>
        <taxon>Agaricomycotina</taxon>
        <taxon>Agaricomycetes</taxon>
        <taxon>Agaricomycetidae</taxon>
        <taxon>Agaricales</taxon>
        <taxon>Agaricineae</taxon>
        <taxon>Hydnangiaceae</taxon>
        <taxon>Laccaria</taxon>
    </lineage>
</organism>
<dbReference type="HOGENOM" id="CLU_2333901_0_0_1"/>
<sequence length="98" mass="10478">MGRRPMSLLKARRQGFCVALESIPLQVEPGSANVGDGDLPGEGGGDPKRESSSSSSSRWSREVIADQDNKRRKAAATVTQTDLLAERSGKLHDSTHSS</sequence>
<dbReference type="AlphaFoldDB" id="A0A0C9YIU3"/>
<dbReference type="Proteomes" id="UP000054477">
    <property type="component" value="Unassembled WGS sequence"/>
</dbReference>
<dbReference type="EMBL" id="KN838536">
    <property type="protein sequence ID" value="KIK10247.1"/>
    <property type="molecule type" value="Genomic_DNA"/>
</dbReference>
<reference evidence="2 3" key="1">
    <citation type="submission" date="2014-04" db="EMBL/GenBank/DDBJ databases">
        <authorList>
            <consortium name="DOE Joint Genome Institute"/>
            <person name="Kuo A."/>
            <person name="Kohler A."/>
            <person name="Nagy L.G."/>
            <person name="Floudas D."/>
            <person name="Copeland A."/>
            <person name="Barry K.W."/>
            <person name="Cichocki N."/>
            <person name="Veneault-Fourrey C."/>
            <person name="LaButti K."/>
            <person name="Lindquist E.A."/>
            <person name="Lipzen A."/>
            <person name="Lundell T."/>
            <person name="Morin E."/>
            <person name="Murat C."/>
            <person name="Sun H."/>
            <person name="Tunlid A."/>
            <person name="Henrissat B."/>
            <person name="Grigoriev I.V."/>
            <person name="Hibbett D.S."/>
            <person name="Martin F."/>
            <person name="Nordberg H.P."/>
            <person name="Cantor M.N."/>
            <person name="Hua S.X."/>
        </authorList>
    </citation>
    <scope>NUCLEOTIDE SEQUENCE [LARGE SCALE GENOMIC DNA]</scope>
    <source>
        <strain evidence="2 3">LaAM-08-1</strain>
    </source>
</reference>
<feature type="compositionally biased region" description="Basic and acidic residues" evidence="1">
    <location>
        <begin position="84"/>
        <end position="98"/>
    </location>
</feature>
<feature type="region of interest" description="Disordered" evidence="1">
    <location>
        <begin position="27"/>
        <end position="98"/>
    </location>
</feature>
<gene>
    <name evidence="2" type="ORF">K443DRAFT_670870</name>
</gene>
<keyword evidence="3" id="KW-1185">Reference proteome</keyword>
<evidence type="ECO:0000313" key="2">
    <source>
        <dbReference type="EMBL" id="KIK10247.1"/>
    </source>
</evidence>
<proteinExistence type="predicted"/>
<name>A0A0C9YIU3_9AGAR</name>